<dbReference type="InterPro" id="IPR009833">
    <property type="entry name" value="DUF1398"/>
</dbReference>
<dbReference type="Pfam" id="PF07166">
    <property type="entry name" value="DUF1398"/>
    <property type="match status" value="1"/>
</dbReference>
<evidence type="ECO:0000313" key="1">
    <source>
        <dbReference type="EMBL" id="XBL14496.1"/>
    </source>
</evidence>
<dbReference type="Gene3D" id="3.30.1810.10">
    <property type="entry name" value="YdfO-like"/>
    <property type="match status" value="1"/>
</dbReference>
<reference evidence="1" key="1">
    <citation type="submission" date="2024-04" db="EMBL/GenBank/DDBJ databases">
        <title>Mariniflexile litorale, isolated from the shallow sediments of the Sea of Japan.</title>
        <authorList>
            <person name="Romanenko L."/>
            <person name="Isaeva M."/>
        </authorList>
    </citation>
    <scope>NUCLEOTIDE SEQUENCE [LARGE SCALE GENOMIC DNA]</scope>
    <source>
        <strain evidence="1">KMM 9835</strain>
    </source>
</reference>
<dbReference type="Proteomes" id="UP001224325">
    <property type="component" value="Chromosome"/>
</dbReference>
<gene>
    <name evidence="1" type="ORF">QLS71_000395</name>
</gene>
<name>A0AAU7EI17_9FLAO</name>
<dbReference type="RefSeq" id="WP_308992441.1">
    <property type="nucleotide sequence ID" value="NZ_CP155618.1"/>
</dbReference>
<organism evidence="1 2">
    <name type="scientific">Mariniflexile litorale</name>
    <dbReference type="NCBI Taxonomy" id="3045158"/>
    <lineage>
        <taxon>Bacteria</taxon>
        <taxon>Pseudomonadati</taxon>
        <taxon>Bacteroidota</taxon>
        <taxon>Flavobacteriia</taxon>
        <taxon>Flavobacteriales</taxon>
        <taxon>Flavobacteriaceae</taxon>
        <taxon>Mariniflexile</taxon>
    </lineage>
</organism>
<dbReference type="EMBL" id="CP155618">
    <property type="protein sequence ID" value="XBL14496.1"/>
    <property type="molecule type" value="Genomic_DNA"/>
</dbReference>
<dbReference type="AlphaFoldDB" id="A0AAU7EI17"/>
<proteinExistence type="predicted"/>
<keyword evidence="2" id="KW-1185">Reference proteome</keyword>
<sequence>MSNQQKMFTLEQIKTAHSKVKSGADFPAYIQNLKKMGVTYYETFVRDGHTDYFGNNNYKVVSPAIYEKLTIVAKSNEKEFRIQLKNHQDGKTDYLTFCMDAANSGIEKWGVCIKKMTCIYFDRLNEKILVEEIPH</sequence>
<evidence type="ECO:0000313" key="2">
    <source>
        <dbReference type="Proteomes" id="UP001224325"/>
    </source>
</evidence>
<dbReference type="KEGG" id="mlil:QLS71_000395"/>
<accession>A0AAU7EI17</accession>
<dbReference type="InterPro" id="IPR036696">
    <property type="entry name" value="YdfO-like_sf"/>
</dbReference>
<protein>
    <submittedName>
        <fullName evidence="1">DUF1398 family protein</fullName>
    </submittedName>
</protein>
<dbReference type="SUPFAM" id="SSF160419">
    <property type="entry name" value="YdfO-like"/>
    <property type="match status" value="1"/>
</dbReference>